<keyword evidence="2" id="KW-1185">Reference proteome</keyword>
<sequence>MAAKAEEELINDITDDEDFIELVLIEAFPRVPRNFRYRITHFTEWTDKEFMQRFRLSKDTLMLLVGMCREDSVCLKNELRARIENGEFGNDSVLLDDGGYANRDYLITPLRNPNTPAEHLFNENCRLPVLSIGIRINIDKVESIIVACAVLHNMAREIGEPELEVGVDVDDGILANNFSEDTIDNVGINMNNLVRNNFFKIFYNYIVTRM</sequence>
<evidence type="ECO:0000313" key="1">
    <source>
        <dbReference type="EMBL" id="KAJ8917038.1"/>
    </source>
</evidence>
<name>A0AAV8VRV8_9CUCU</name>
<gene>
    <name evidence="1" type="ORF">NQ315_012957</name>
</gene>
<comment type="caution">
    <text evidence="1">The sequence shown here is derived from an EMBL/GenBank/DDBJ whole genome shotgun (WGS) entry which is preliminary data.</text>
</comment>
<accession>A0AAV8VRV8</accession>
<reference evidence="1 2" key="1">
    <citation type="journal article" date="2023" name="Insect Mol. Biol.">
        <title>Genome sequencing provides insights into the evolution of gene families encoding plant cell wall-degrading enzymes in longhorned beetles.</title>
        <authorList>
            <person name="Shin N.R."/>
            <person name="Okamura Y."/>
            <person name="Kirsch R."/>
            <person name="Pauchet Y."/>
        </authorList>
    </citation>
    <scope>NUCLEOTIDE SEQUENCE [LARGE SCALE GENOMIC DNA]</scope>
    <source>
        <strain evidence="1">EAD_L_NR</strain>
    </source>
</reference>
<dbReference type="Proteomes" id="UP001159042">
    <property type="component" value="Unassembled WGS sequence"/>
</dbReference>
<proteinExistence type="predicted"/>
<organism evidence="1 2">
    <name type="scientific">Exocentrus adspersus</name>
    <dbReference type="NCBI Taxonomy" id="1586481"/>
    <lineage>
        <taxon>Eukaryota</taxon>
        <taxon>Metazoa</taxon>
        <taxon>Ecdysozoa</taxon>
        <taxon>Arthropoda</taxon>
        <taxon>Hexapoda</taxon>
        <taxon>Insecta</taxon>
        <taxon>Pterygota</taxon>
        <taxon>Neoptera</taxon>
        <taxon>Endopterygota</taxon>
        <taxon>Coleoptera</taxon>
        <taxon>Polyphaga</taxon>
        <taxon>Cucujiformia</taxon>
        <taxon>Chrysomeloidea</taxon>
        <taxon>Cerambycidae</taxon>
        <taxon>Lamiinae</taxon>
        <taxon>Acanthocinini</taxon>
        <taxon>Exocentrus</taxon>
    </lineage>
</organism>
<evidence type="ECO:0000313" key="2">
    <source>
        <dbReference type="Proteomes" id="UP001159042"/>
    </source>
</evidence>
<dbReference type="EMBL" id="JANEYG010000036">
    <property type="protein sequence ID" value="KAJ8917038.1"/>
    <property type="molecule type" value="Genomic_DNA"/>
</dbReference>
<dbReference type="AlphaFoldDB" id="A0AAV8VRV8"/>
<protein>
    <recommendedName>
        <fullName evidence="3">DDE Tnp4 domain-containing protein</fullName>
    </recommendedName>
</protein>
<evidence type="ECO:0008006" key="3">
    <source>
        <dbReference type="Google" id="ProtNLM"/>
    </source>
</evidence>